<dbReference type="InterPro" id="IPR036412">
    <property type="entry name" value="HAD-like_sf"/>
</dbReference>
<dbReference type="InterPro" id="IPR006439">
    <property type="entry name" value="HAD-SF_hydro_IA"/>
</dbReference>
<feature type="chain" id="PRO_5035224993" evidence="1">
    <location>
        <begin position="20"/>
        <end position="221"/>
    </location>
</feature>
<accession>A0A8J5XVA3</accession>
<gene>
    <name evidence="2" type="ORF">KFE25_000465</name>
</gene>
<dbReference type="PRINTS" id="PR00413">
    <property type="entry name" value="HADHALOGNASE"/>
</dbReference>
<proteinExistence type="predicted"/>
<dbReference type="SFLD" id="SFLDS00003">
    <property type="entry name" value="Haloacid_Dehalogenase"/>
    <property type="match status" value="1"/>
</dbReference>
<dbReference type="OMA" id="FIDDRMT"/>
<dbReference type="EMBL" id="JAGTXO010000006">
    <property type="protein sequence ID" value="KAG8467149.1"/>
    <property type="molecule type" value="Genomic_DNA"/>
</dbReference>
<evidence type="ECO:0000313" key="3">
    <source>
        <dbReference type="Proteomes" id="UP000751190"/>
    </source>
</evidence>
<keyword evidence="1" id="KW-0732">Signal</keyword>
<protein>
    <submittedName>
        <fullName evidence="2">Uncharacterized protein</fullName>
    </submittedName>
</protein>
<comment type="caution">
    <text evidence="2">The sequence shown here is derived from an EMBL/GenBank/DDBJ whole genome shotgun (WGS) entry which is preliminary data.</text>
</comment>
<dbReference type="NCBIfam" id="TIGR01509">
    <property type="entry name" value="HAD-SF-IA-v3"/>
    <property type="match status" value="1"/>
</dbReference>
<evidence type="ECO:0000313" key="2">
    <source>
        <dbReference type="EMBL" id="KAG8467149.1"/>
    </source>
</evidence>
<keyword evidence="3" id="KW-1185">Reference proteome</keyword>
<dbReference type="Gene3D" id="3.40.50.1000">
    <property type="entry name" value="HAD superfamily/HAD-like"/>
    <property type="match status" value="1"/>
</dbReference>
<reference evidence="2" key="1">
    <citation type="submission" date="2021-05" db="EMBL/GenBank/DDBJ databases">
        <title>The genome of the haptophyte Pavlova lutheri (Diacronema luteri, Pavlovales) - a model for lipid biosynthesis in eukaryotic algae.</title>
        <authorList>
            <person name="Hulatt C.J."/>
            <person name="Posewitz M.C."/>
        </authorList>
    </citation>
    <scope>NUCLEOTIDE SEQUENCE</scope>
    <source>
        <strain evidence="2">NIVA-4/92</strain>
    </source>
</reference>
<dbReference type="SFLD" id="SFLDG01129">
    <property type="entry name" value="C1.5:_HAD__Beta-PGM__Phosphata"/>
    <property type="match status" value="1"/>
</dbReference>
<dbReference type="InterPro" id="IPR023214">
    <property type="entry name" value="HAD_sf"/>
</dbReference>
<dbReference type="Pfam" id="PF00702">
    <property type="entry name" value="Hydrolase"/>
    <property type="match status" value="1"/>
</dbReference>
<sequence>MWCACIVGWQMMSATSAPAASRLLVLFDVMDTLVVDPFFQGMHKTVFGCESMQQLFALKDPATFVAFETGAITEAECADRYFLDRRPVDAALVRAHLRDSYRWVAGMRELCDDLHRLGVPMALCSNYPKPWAALVEETMQLSAYARWAAVSGETGHRKPAPQAYKAALATLGRRGTDVVFVDDSRANCDGARALGIEAIQFESAAALRAVLRARFYPELPE</sequence>
<feature type="signal peptide" evidence="1">
    <location>
        <begin position="1"/>
        <end position="19"/>
    </location>
</feature>
<dbReference type="PANTHER" id="PTHR43611:SF3">
    <property type="entry name" value="FLAVIN MONONUCLEOTIDE HYDROLASE 1, CHLOROPLATIC"/>
    <property type="match status" value="1"/>
</dbReference>
<dbReference type="Proteomes" id="UP000751190">
    <property type="component" value="Unassembled WGS sequence"/>
</dbReference>
<evidence type="ECO:0000256" key="1">
    <source>
        <dbReference type="SAM" id="SignalP"/>
    </source>
</evidence>
<dbReference type="OrthoDB" id="2012566at2759"/>
<dbReference type="PANTHER" id="PTHR43611">
    <property type="entry name" value="ALPHA-D-GLUCOSE 1-PHOSPHATE PHOSPHATASE"/>
    <property type="match status" value="1"/>
</dbReference>
<organism evidence="2 3">
    <name type="scientific">Diacronema lutheri</name>
    <name type="common">Unicellular marine alga</name>
    <name type="synonym">Monochrysis lutheri</name>
    <dbReference type="NCBI Taxonomy" id="2081491"/>
    <lineage>
        <taxon>Eukaryota</taxon>
        <taxon>Haptista</taxon>
        <taxon>Haptophyta</taxon>
        <taxon>Pavlovophyceae</taxon>
        <taxon>Pavlovales</taxon>
        <taxon>Pavlovaceae</taxon>
        <taxon>Diacronema</taxon>
    </lineage>
</organism>
<name>A0A8J5XVA3_DIALT</name>
<dbReference type="SUPFAM" id="SSF56784">
    <property type="entry name" value="HAD-like"/>
    <property type="match status" value="1"/>
</dbReference>
<dbReference type="AlphaFoldDB" id="A0A8J5XVA3"/>